<reference evidence="2" key="1">
    <citation type="submission" date="2017-09" db="EMBL/GenBank/DDBJ databases">
        <title>Depth-based differentiation of microbial function through sediment-hosted aquifers and enrichment of novel symbionts in the deep terrestrial subsurface.</title>
        <authorList>
            <person name="Probst A.J."/>
            <person name="Ladd B."/>
            <person name="Jarett J.K."/>
            <person name="Geller-Mcgrath D.E."/>
            <person name="Sieber C.M.K."/>
            <person name="Emerson J.B."/>
            <person name="Anantharaman K."/>
            <person name="Thomas B.C."/>
            <person name="Malmstrom R."/>
            <person name="Stieglmeier M."/>
            <person name="Klingl A."/>
            <person name="Woyke T."/>
            <person name="Ryan C.M."/>
            <person name="Banfield J.F."/>
        </authorList>
    </citation>
    <scope>NUCLEOTIDE SEQUENCE [LARGE SCALE GENOMIC DNA]</scope>
</reference>
<proteinExistence type="predicted"/>
<evidence type="ECO:0000313" key="2">
    <source>
        <dbReference type="Proteomes" id="UP000229749"/>
    </source>
</evidence>
<comment type="caution">
    <text evidence="1">The sequence shown here is derived from an EMBL/GenBank/DDBJ whole genome shotgun (WGS) entry which is preliminary data.</text>
</comment>
<protein>
    <submittedName>
        <fullName evidence="1">Uncharacterized protein</fullName>
    </submittedName>
</protein>
<accession>A0A2M7XGF7</accession>
<evidence type="ECO:0000313" key="1">
    <source>
        <dbReference type="EMBL" id="PJA46957.1"/>
    </source>
</evidence>
<dbReference type="AlphaFoldDB" id="A0A2M7XGF7"/>
<name>A0A2M7XGF7_9BACT</name>
<gene>
    <name evidence="1" type="ORF">CO172_03315</name>
</gene>
<organism evidence="1 2">
    <name type="scientific">Candidatus Uhrbacteria bacterium CG_4_9_14_3_um_filter_36_7</name>
    <dbReference type="NCBI Taxonomy" id="1975033"/>
    <lineage>
        <taxon>Bacteria</taxon>
        <taxon>Candidatus Uhriibacteriota</taxon>
    </lineage>
</organism>
<sequence length="75" mass="8550">MTDYICLFLFGLLVFLLVVLRKVSKKNQQKDVIGQIVYFNPVDSSRSQGLNDDRITSCGGGAVIPFEQKKTKRRR</sequence>
<dbReference type="EMBL" id="PFWS01000052">
    <property type="protein sequence ID" value="PJA46957.1"/>
    <property type="molecule type" value="Genomic_DNA"/>
</dbReference>
<dbReference type="Proteomes" id="UP000229749">
    <property type="component" value="Unassembled WGS sequence"/>
</dbReference>